<keyword evidence="3" id="KW-1185">Reference proteome</keyword>
<evidence type="ECO:0000313" key="3">
    <source>
        <dbReference type="Proteomes" id="UP000499080"/>
    </source>
</evidence>
<evidence type="ECO:0000256" key="1">
    <source>
        <dbReference type="SAM" id="MobiDB-lite"/>
    </source>
</evidence>
<sequence length="160" mass="17412">MNNNCPSVSHREKSFILPSYGARPVVVYENVDQKSPDKNHPGKNRCPASEGSSSQPATPLHCFGSDIPIVLTSILGKDESLKGQDQESKPGDPISPIPGDECVLLYPSQCGILHYRPRTKPQEVYFHSCSLVISVRSFGPPSSPFSYIEVSTIGTSLPKQ</sequence>
<accession>A0A4Y2Q8S7</accession>
<reference evidence="2 3" key="1">
    <citation type="journal article" date="2019" name="Sci. Rep.">
        <title>Orb-weaving spider Araneus ventricosus genome elucidates the spidroin gene catalogue.</title>
        <authorList>
            <person name="Kono N."/>
            <person name="Nakamura H."/>
            <person name="Ohtoshi R."/>
            <person name="Moran D.A.P."/>
            <person name="Shinohara A."/>
            <person name="Yoshida Y."/>
            <person name="Fujiwara M."/>
            <person name="Mori M."/>
            <person name="Tomita M."/>
            <person name="Arakawa K."/>
        </authorList>
    </citation>
    <scope>NUCLEOTIDE SEQUENCE [LARGE SCALE GENOMIC DNA]</scope>
</reference>
<comment type="caution">
    <text evidence="2">The sequence shown here is derived from an EMBL/GenBank/DDBJ whole genome shotgun (WGS) entry which is preliminary data.</text>
</comment>
<protein>
    <submittedName>
        <fullName evidence="2">Uncharacterized protein</fullName>
    </submittedName>
</protein>
<organism evidence="2 3">
    <name type="scientific">Araneus ventricosus</name>
    <name type="common">Orbweaver spider</name>
    <name type="synonym">Epeira ventricosa</name>
    <dbReference type="NCBI Taxonomy" id="182803"/>
    <lineage>
        <taxon>Eukaryota</taxon>
        <taxon>Metazoa</taxon>
        <taxon>Ecdysozoa</taxon>
        <taxon>Arthropoda</taxon>
        <taxon>Chelicerata</taxon>
        <taxon>Arachnida</taxon>
        <taxon>Araneae</taxon>
        <taxon>Araneomorphae</taxon>
        <taxon>Entelegynae</taxon>
        <taxon>Araneoidea</taxon>
        <taxon>Araneidae</taxon>
        <taxon>Araneus</taxon>
    </lineage>
</organism>
<feature type="compositionally biased region" description="Basic and acidic residues" evidence="1">
    <location>
        <begin position="31"/>
        <end position="40"/>
    </location>
</feature>
<feature type="region of interest" description="Disordered" evidence="1">
    <location>
        <begin position="30"/>
        <end position="60"/>
    </location>
</feature>
<dbReference type="Proteomes" id="UP000499080">
    <property type="component" value="Unassembled WGS sequence"/>
</dbReference>
<dbReference type="AlphaFoldDB" id="A0A4Y2Q8S7"/>
<dbReference type="OrthoDB" id="6475849at2759"/>
<proteinExistence type="predicted"/>
<name>A0A4Y2Q8S7_ARAVE</name>
<evidence type="ECO:0000313" key="2">
    <source>
        <dbReference type="EMBL" id="GBN59969.1"/>
    </source>
</evidence>
<gene>
    <name evidence="2" type="ORF">AVEN_103951_1</name>
</gene>
<dbReference type="EMBL" id="BGPR01013283">
    <property type="protein sequence ID" value="GBN59969.1"/>
    <property type="molecule type" value="Genomic_DNA"/>
</dbReference>